<accession>A0A1X7LZW9</accession>
<dbReference type="OrthoDB" id="2595219at2"/>
<name>A0A1X7LZW9_9BACL</name>
<proteinExistence type="predicted"/>
<organism evidence="1 2">
    <name type="scientific">Paenibacillus aquistagni</name>
    <dbReference type="NCBI Taxonomy" id="1852522"/>
    <lineage>
        <taxon>Bacteria</taxon>
        <taxon>Bacillati</taxon>
        <taxon>Bacillota</taxon>
        <taxon>Bacilli</taxon>
        <taxon>Bacillales</taxon>
        <taxon>Paenibacillaceae</taxon>
        <taxon>Paenibacillus</taxon>
    </lineage>
</organism>
<sequence>MGISTFLLFERGKSAPAYDLLRSLNSICIKENLFFDNDEDCSSSEGTLKYSRAYISDRPFKEDYSRPLCFSVYDEPYEYQIISFKWDDTNSEYFKAVVSDDFCDNEDLLLRFSHAILNIYPTAKIWIEEDWFYTLEDLDKIVNMPYNNDWCYKNPKN</sequence>
<dbReference type="EMBL" id="FXAZ01000013">
    <property type="protein sequence ID" value="SMG59448.1"/>
    <property type="molecule type" value="Genomic_DNA"/>
</dbReference>
<evidence type="ECO:0000313" key="2">
    <source>
        <dbReference type="Proteomes" id="UP000193834"/>
    </source>
</evidence>
<gene>
    <name evidence="1" type="ORF">SAMN06295960_4940</name>
</gene>
<protein>
    <submittedName>
        <fullName evidence="1">Uncharacterized protein</fullName>
    </submittedName>
</protein>
<dbReference type="STRING" id="1852522.SAMN06295960_4940"/>
<keyword evidence="2" id="KW-1185">Reference proteome</keyword>
<evidence type="ECO:0000313" key="1">
    <source>
        <dbReference type="EMBL" id="SMG59448.1"/>
    </source>
</evidence>
<dbReference type="RefSeq" id="WP_085499073.1">
    <property type="nucleotide sequence ID" value="NZ_FXAZ01000013.1"/>
</dbReference>
<dbReference type="Proteomes" id="UP000193834">
    <property type="component" value="Unassembled WGS sequence"/>
</dbReference>
<reference evidence="1 2" key="1">
    <citation type="submission" date="2017-04" db="EMBL/GenBank/DDBJ databases">
        <authorList>
            <person name="Afonso C.L."/>
            <person name="Miller P.J."/>
            <person name="Scott M.A."/>
            <person name="Spackman E."/>
            <person name="Goraichik I."/>
            <person name="Dimitrov K.M."/>
            <person name="Suarez D.L."/>
            <person name="Swayne D.E."/>
        </authorList>
    </citation>
    <scope>NUCLEOTIDE SEQUENCE [LARGE SCALE GENOMIC DNA]</scope>
    <source>
        <strain evidence="1 2">11</strain>
    </source>
</reference>
<dbReference type="AlphaFoldDB" id="A0A1X7LZW9"/>